<accession>A0AA35SM43</accession>
<feature type="domain" description="Nucleoside diphosphate kinase-like" evidence="6">
    <location>
        <begin position="60"/>
        <end position="198"/>
    </location>
</feature>
<dbReference type="InterPro" id="IPR037993">
    <property type="entry name" value="NDPk7B"/>
</dbReference>
<dbReference type="GO" id="GO:0005879">
    <property type="term" value="C:axonemal microtubule"/>
    <property type="evidence" value="ECO:0007669"/>
    <property type="project" value="TreeGrafter"/>
</dbReference>
<feature type="region of interest" description="Disordered" evidence="5">
    <location>
        <begin position="1"/>
        <end position="25"/>
    </location>
</feature>
<comment type="caution">
    <text evidence="7">The sequence shown here is derived from an EMBL/GenBank/DDBJ whole genome shotgun (WGS) entry which is preliminary data.</text>
</comment>
<evidence type="ECO:0000256" key="2">
    <source>
        <dbReference type="ARBA" id="ARBA00022490"/>
    </source>
</evidence>
<comment type="caution">
    <text evidence="3">Lacks conserved residue(s) required for the propagation of feature annotation.</text>
</comment>
<dbReference type="FunFam" id="3.30.70.141:FF:000004">
    <property type="entry name" value="Nucleoside diphosphate kinase 7"/>
    <property type="match status" value="1"/>
</dbReference>
<dbReference type="GO" id="GO:0006241">
    <property type="term" value="P:CTP biosynthetic process"/>
    <property type="evidence" value="ECO:0007669"/>
    <property type="project" value="InterPro"/>
</dbReference>
<dbReference type="PRINTS" id="PR01243">
    <property type="entry name" value="NUCDPKINASE"/>
</dbReference>
<dbReference type="PROSITE" id="PS51374">
    <property type="entry name" value="NDPK_LIKE"/>
    <property type="match status" value="2"/>
</dbReference>
<keyword evidence="2" id="KW-0963">Cytoplasm</keyword>
<organism evidence="7 8">
    <name type="scientific">Geodia barretti</name>
    <name type="common">Barrett's horny sponge</name>
    <dbReference type="NCBI Taxonomy" id="519541"/>
    <lineage>
        <taxon>Eukaryota</taxon>
        <taxon>Metazoa</taxon>
        <taxon>Porifera</taxon>
        <taxon>Demospongiae</taxon>
        <taxon>Heteroscleromorpha</taxon>
        <taxon>Tetractinellida</taxon>
        <taxon>Astrophorina</taxon>
        <taxon>Geodiidae</taxon>
        <taxon>Geodia</taxon>
    </lineage>
</organism>
<sequence length="199" mass="21834">MLGPTDSSEARQEAPGSIRAQFGTDKTRNACHGADSVESAKREADFFFGKKRRQNTARFRDSTLGIVKPHAVIGGLTGQIMREISAAGLKITAVQLHNVEKANAQEFYEVYKGVVAEYNQMVDELSSGPCIALEVSGENSHGAFRELVGPSDPEIARHLRPHSIRAKFGEDKIKNALHCSDLPDDSALEVEYFFKILDS</sequence>
<dbReference type="Pfam" id="PF00334">
    <property type="entry name" value="NDK"/>
    <property type="match status" value="2"/>
</dbReference>
<reference evidence="7" key="1">
    <citation type="submission" date="2023-03" db="EMBL/GenBank/DDBJ databases">
        <authorList>
            <person name="Steffen K."/>
            <person name="Cardenas P."/>
        </authorList>
    </citation>
    <scope>NUCLEOTIDE SEQUENCE</scope>
</reference>
<name>A0AA35SM43_GEOBA</name>
<evidence type="ECO:0000313" key="8">
    <source>
        <dbReference type="Proteomes" id="UP001174909"/>
    </source>
</evidence>
<evidence type="ECO:0000256" key="5">
    <source>
        <dbReference type="SAM" id="MobiDB-lite"/>
    </source>
</evidence>
<proteinExistence type="inferred from homology"/>
<dbReference type="PANTHER" id="PTHR43109:SF2">
    <property type="entry name" value="NUCLEOSIDE DIPHOSPHATE KINASE 7"/>
    <property type="match status" value="1"/>
</dbReference>
<dbReference type="InterPro" id="IPR001564">
    <property type="entry name" value="Nucleoside_diP_kinase"/>
</dbReference>
<protein>
    <submittedName>
        <fullName evidence="7">Nucleoside diphosphate kinase 7</fullName>
    </submittedName>
</protein>
<evidence type="ECO:0000313" key="7">
    <source>
        <dbReference type="EMBL" id="CAI8031657.1"/>
    </source>
</evidence>
<dbReference type="InterPro" id="IPR036850">
    <property type="entry name" value="NDK-like_dom_sf"/>
</dbReference>
<evidence type="ECO:0000259" key="6">
    <source>
        <dbReference type="SMART" id="SM00562"/>
    </source>
</evidence>
<keyword evidence="8" id="KW-1185">Reference proteome</keyword>
<dbReference type="Gene3D" id="3.30.70.141">
    <property type="entry name" value="Nucleoside diphosphate kinase-like domain"/>
    <property type="match status" value="2"/>
</dbReference>
<comment type="subcellular location">
    <subcellularLocation>
        <location evidence="1">Cytoplasm</location>
    </subcellularLocation>
</comment>
<dbReference type="EMBL" id="CASHTH010002554">
    <property type="protein sequence ID" value="CAI8031657.1"/>
    <property type="molecule type" value="Genomic_DNA"/>
</dbReference>
<dbReference type="InterPro" id="IPR034907">
    <property type="entry name" value="NDK-like_dom"/>
</dbReference>
<dbReference type="AlphaFoldDB" id="A0AA35SM43"/>
<gene>
    <name evidence="7" type="ORF">GBAR_LOCUS17960</name>
</gene>
<dbReference type="CDD" id="cd04412">
    <property type="entry name" value="NDPk7B"/>
    <property type="match status" value="1"/>
</dbReference>
<dbReference type="Proteomes" id="UP001174909">
    <property type="component" value="Unassembled WGS sequence"/>
</dbReference>
<evidence type="ECO:0000256" key="1">
    <source>
        <dbReference type="ARBA" id="ARBA00004496"/>
    </source>
</evidence>
<keyword evidence="7" id="KW-0418">Kinase</keyword>
<evidence type="ECO:0000256" key="3">
    <source>
        <dbReference type="PROSITE-ProRule" id="PRU00706"/>
    </source>
</evidence>
<dbReference type="GO" id="GO:0006183">
    <property type="term" value="P:GTP biosynthetic process"/>
    <property type="evidence" value="ECO:0007669"/>
    <property type="project" value="InterPro"/>
</dbReference>
<dbReference type="SMART" id="SM00562">
    <property type="entry name" value="NDK"/>
    <property type="match status" value="1"/>
</dbReference>
<dbReference type="SUPFAM" id="SSF54919">
    <property type="entry name" value="Nucleoside diphosphate kinase, NDK"/>
    <property type="match status" value="2"/>
</dbReference>
<evidence type="ECO:0000256" key="4">
    <source>
        <dbReference type="RuleBase" id="RU004011"/>
    </source>
</evidence>
<comment type="similarity">
    <text evidence="3 4">Belongs to the NDK family.</text>
</comment>
<keyword evidence="7" id="KW-0808">Transferase</keyword>
<dbReference type="GO" id="GO:0006228">
    <property type="term" value="P:UTP biosynthetic process"/>
    <property type="evidence" value="ECO:0007669"/>
    <property type="project" value="InterPro"/>
</dbReference>
<dbReference type="GO" id="GO:0004550">
    <property type="term" value="F:nucleoside diphosphate kinase activity"/>
    <property type="evidence" value="ECO:0007669"/>
    <property type="project" value="InterPro"/>
</dbReference>
<dbReference type="PANTHER" id="PTHR43109">
    <property type="entry name" value="NUCLEOSIDE DIPHOSPHATE KINASE 7"/>
    <property type="match status" value="1"/>
</dbReference>